<dbReference type="EMBL" id="PDCK01000042">
    <property type="protein sequence ID" value="PRQ38585.1"/>
    <property type="molecule type" value="Genomic_DNA"/>
</dbReference>
<comment type="subcellular location">
    <subcellularLocation>
        <location evidence="2">Cell membrane</location>
        <topology evidence="2">Lipid-anchor</topology>
        <topology evidence="2">GPI-anchor</topology>
    </subcellularLocation>
</comment>
<evidence type="ECO:0000256" key="11">
    <source>
        <dbReference type="ARBA" id="ARBA00023288"/>
    </source>
</evidence>
<evidence type="ECO:0000256" key="6">
    <source>
        <dbReference type="ARBA" id="ARBA00022622"/>
    </source>
</evidence>
<reference evidence="15 16" key="1">
    <citation type="journal article" date="2018" name="Nat. Genet.">
        <title>The Rosa genome provides new insights in the design of modern roses.</title>
        <authorList>
            <person name="Bendahmane M."/>
        </authorList>
    </citation>
    <scope>NUCLEOTIDE SEQUENCE [LARGE SCALE GENOMIC DNA]</scope>
    <source>
        <strain evidence="16">cv. Old Blush</strain>
    </source>
</reference>
<feature type="region of interest" description="Disordered" evidence="12">
    <location>
        <begin position="115"/>
        <end position="191"/>
    </location>
</feature>
<comment type="function">
    <text evidence="1">Plant non-specific lipid-transfer proteins transfer phospholipids as well as galactolipids across membranes. May play a role in wax or cutin deposition in the cell walls of expanding epidermal cells and certain secretory tissues.</text>
</comment>
<dbReference type="SMART" id="SM00499">
    <property type="entry name" value="AAI"/>
    <property type="match status" value="1"/>
</dbReference>
<dbReference type="GO" id="GO:0005886">
    <property type="term" value="C:plasma membrane"/>
    <property type="evidence" value="ECO:0007669"/>
    <property type="project" value="UniProtKB-SubCell"/>
</dbReference>
<evidence type="ECO:0000256" key="7">
    <source>
        <dbReference type="ARBA" id="ARBA00022729"/>
    </source>
</evidence>
<keyword evidence="9" id="KW-1015">Disulfide bond</keyword>
<feature type="chain" id="PRO_5015170420" evidence="13">
    <location>
        <begin position="29"/>
        <end position="210"/>
    </location>
</feature>
<keyword evidence="6" id="KW-0336">GPI-anchor</keyword>
<dbReference type="InterPro" id="IPR043325">
    <property type="entry name" value="LTSS"/>
</dbReference>
<dbReference type="InterPro" id="IPR036312">
    <property type="entry name" value="Bifun_inhib/LTP/seed_sf"/>
</dbReference>
<keyword evidence="8" id="KW-0446">Lipid-binding</keyword>
<dbReference type="AlphaFoldDB" id="A0A2P6QWM3"/>
<keyword evidence="5" id="KW-1003">Cell membrane</keyword>
<keyword evidence="10" id="KW-0325">Glycoprotein</keyword>
<evidence type="ECO:0000256" key="12">
    <source>
        <dbReference type="SAM" id="MobiDB-lite"/>
    </source>
</evidence>
<gene>
    <name evidence="15" type="ORF">RchiOBHm_Chr4g0415631</name>
</gene>
<keyword evidence="16" id="KW-1185">Reference proteome</keyword>
<comment type="caution">
    <text evidence="15">The sequence shown here is derived from an EMBL/GenBank/DDBJ whole genome shotgun (WGS) entry which is preliminary data.</text>
</comment>
<evidence type="ECO:0000256" key="13">
    <source>
        <dbReference type="SAM" id="SignalP"/>
    </source>
</evidence>
<feature type="domain" description="Bifunctional inhibitor/plant lipid transfer protein/seed storage helical" evidence="14">
    <location>
        <begin position="34"/>
        <end position="113"/>
    </location>
</feature>
<dbReference type="SUPFAM" id="SSF47699">
    <property type="entry name" value="Bifunctional inhibitor/lipid-transfer protein/seed storage 2S albumin"/>
    <property type="match status" value="1"/>
</dbReference>
<evidence type="ECO:0000256" key="10">
    <source>
        <dbReference type="ARBA" id="ARBA00023180"/>
    </source>
</evidence>
<keyword evidence="6" id="KW-0472">Membrane</keyword>
<evidence type="ECO:0000256" key="8">
    <source>
        <dbReference type="ARBA" id="ARBA00023121"/>
    </source>
</evidence>
<dbReference type="CDD" id="cd00010">
    <property type="entry name" value="AAI_LTSS"/>
    <property type="match status" value="1"/>
</dbReference>
<evidence type="ECO:0000256" key="5">
    <source>
        <dbReference type="ARBA" id="ARBA00022475"/>
    </source>
</evidence>
<feature type="compositionally biased region" description="Low complexity" evidence="12">
    <location>
        <begin position="130"/>
        <end position="178"/>
    </location>
</feature>
<dbReference type="InterPro" id="IPR016140">
    <property type="entry name" value="Bifunc_inhib/LTP/seed_store"/>
</dbReference>
<keyword evidence="7 13" id="KW-0732">Signal</keyword>
<evidence type="ECO:0000256" key="4">
    <source>
        <dbReference type="ARBA" id="ARBA00022448"/>
    </source>
</evidence>
<evidence type="ECO:0000313" key="16">
    <source>
        <dbReference type="Proteomes" id="UP000238479"/>
    </source>
</evidence>
<evidence type="ECO:0000256" key="1">
    <source>
        <dbReference type="ARBA" id="ARBA00003211"/>
    </source>
</evidence>
<dbReference type="OMA" id="TINTPCT"/>
<evidence type="ECO:0000256" key="3">
    <source>
        <dbReference type="ARBA" id="ARBA00009748"/>
    </source>
</evidence>
<proteinExistence type="inferred from homology"/>
<comment type="similarity">
    <text evidence="3">Belongs to the plant LTP family.</text>
</comment>
<protein>
    <submittedName>
        <fullName evidence="15">Putative bifunctional inhibitor/plant lipid transfer protein/seed storage helical</fullName>
    </submittedName>
</protein>
<organism evidence="15 16">
    <name type="scientific">Rosa chinensis</name>
    <name type="common">China rose</name>
    <dbReference type="NCBI Taxonomy" id="74649"/>
    <lineage>
        <taxon>Eukaryota</taxon>
        <taxon>Viridiplantae</taxon>
        <taxon>Streptophyta</taxon>
        <taxon>Embryophyta</taxon>
        <taxon>Tracheophyta</taxon>
        <taxon>Spermatophyta</taxon>
        <taxon>Magnoliopsida</taxon>
        <taxon>eudicotyledons</taxon>
        <taxon>Gunneridae</taxon>
        <taxon>Pentapetalae</taxon>
        <taxon>rosids</taxon>
        <taxon>fabids</taxon>
        <taxon>Rosales</taxon>
        <taxon>Rosaceae</taxon>
        <taxon>Rosoideae</taxon>
        <taxon>Rosoideae incertae sedis</taxon>
        <taxon>Rosa</taxon>
    </lineage>
</organism>
<keyword evidence="4" id="KW-0813">Transport</keyword>
<dbReference type="GO" id="GO:0098552">
    <property type="term" value="C:side of membrane"/>
    <property type="evidence" value="ECO:0007669"/>
    <property type="project" value="UniProtKB-KW"/>
</dbReference>
<dbReference type="STRING" id="74649.A0A2P6QWM3"/>
<dbReference type="Gene3D" id="1.10.110.10">
    <property type="entry name" value="Plant lipid-transfer and hydrophobic proteins"/>
    <property type="match status" value="1"/>
</dbReference>
<feature type="signal peptide" evidence="13">
    <location>
        <begin position="1"/>
        <end position="28"/>
    </location>
</feature>
<dbReference type="Gramene" id="PRQ38585">
    <property type="protein sequence ID" value="PRQ38585"/>
    <property type="gene ID" value="RchiOBHm_Chr4g0415631"/>
</dbReference>
<evidence type="ECO:0000313" key="15">
    <source>
        <dbReference type="EMBL" id="PRQ38585.1"/>
    </source>
</evidence>
<evidence type="ECO:0000256" key="9">
    <source>
        <dbReference type="ARBA" id="ARBA00023157"/>
    </source>
</evidence>
<evidence type="ECO:0000259" key="14">
    <source>
        <dbReference type="SMART" id="SM00499"/>
    </source>
</evidence>
<dbReference type="PANTHER" id="PTHR33044">
    <property type="entry name" value="BIFUNCTIONAL INHIBITOR/LIPID-TRANSFER PROTEIN/SEED STORAGE 2S ALBUMIN SUPERFAMILY PROTEIN-RELATED"/>
    <property type="match status" value="1"/>
</dbReference>
<dbReference type="GO" id="GO:0008289">
    <property type="term" value="F:lipid binding"/>
    <property type="evidence" value="ECO:0007669"/>
    <property type="project" value="UniProtKB-KW"/>
</dbReference>
<dbReference type="OrthoDB" id="1193783at2759"/>
<sequence length="210" mass="20911">MAISVPSPCLVLMVLAMAAVSVMPVVYGQVGTPCSAATIASFSPCMNFLTNSTANGTAPTADCCNSLKNLTGTSRDCMCLIVTGSVPVQLPINRTLAISLPRACNTPGVPLQCKATGTPLPAPGPNSQVPTSSPGASPSASPTASTVPEPTSSAESPESDRPPSSTGGSGAPTATTGSRPALTPSAAKPSYSLSPSLLLFASAVLVLKFY</sequence>
<keyword evidence="11" id="KW-0449">Lipoprotein</keyword>
<name>A0A2P6QWM3_ROSCH</name>
<evidence type="ECO:0000256" key="2">
    <source>
        <dbReference type="ARBA" id="ARBA00004609"/>
    </source>
</evidence>
<dbReference type="Proteomes" id="UP000238479">
    <property type="component" value="Chromosome 4"/>
</dbReference>
<accession>A0A2P6QWM3</accession>
<dbReference type="Pfam" id="PF14368">
    <property type="entry name" value="LTP_2"/>
    <property type="match status" value="1"/>
</dbReference>